<comment type="caution">
    <text evidence="16">The sequence shown here is derived from an EMBL/GenBank/DDBJ whole genome shotgun (WGS) entry which is preliminary data.</text>
</comment>
<dbReference type="PANTHER" id="PTHR43995:SF1">
    <property type="entry name" value="PRE-MRNA-PROCESSING FACTOR 19"/>
    <property type="match status" value="1"/>
</dbReference>
<evidence type="ECO:0000256" key="5">
    <source>
        <dbReference type="ARBA" id="ARBA00022664"/>
    </source>
</evidence>
<dbReference type="RefSeq" id="XP_064853626.1">
    <property type="nucleotide sequence ID" value="XM_064997554.1"/>
</dbReference>
<protein>
    <recommendedName>
        <fullName evidence="14">Pre-mRNA-processing factor 19</fullName>
        <ecNumber evidence="14">2.3.2.27</ecNumber>
    </recommendedName>
</protein>
<keyword evidence="13 14" id="KW-0539">Nucleus</keyword>
<keyword evidence="10 14" id="KW-0833">Ubl conjugation pathway</keyword>
<dbReference type="Pfam" id="PF08606">
    <property type="entry name" value="Prp19"/>
    <property type="match status" value="1"/>
</dbReference>
<dbReference type="GO" id="GO:0005737">
    <property type="term" value="C:cytoplasm"/>
    <property type="evidence" value="ECO:0007669"/>
    <property type="project" value="TreeGrafter"/>
</dbReference>
<evidence type="ECO:0000256" key="10">
    <source>
        <dbReference type="ARBA" id="ARBA00022786"/>
    </source>
</evidence>
<evidence type="ECO:0000256" key="11">
    <source>
        <dbReference type="ARBA" id="ARBA00023187"/>
    </source>
</evidence>
<evidence type="ECO:0000256" key="13">
    <source>
        <dbReference type="ARBA" id="ARBA00023242"/>
    </source>
</evidence>
<comment type="similarity">
    <text evidence="3 14">Belongs to the WD repeat PRP19 family.</text>
</comment>
<evidence type="ECO:0000256" key="2">
    <source>
        <dbReference type="ARBA" id="ARBA00004906"/>
    </source>
</evidence>
<dbReference type="EC" id="2.3.2.27" evidence="14"/>
<dbReference type="GO" id="GO:0000398">
    <property type="term" value="P:mRNA splicing, via spliceosome"/>
    <property type="evidence" value="ECO:0007669"/>
    <property type="project" value="InterPro"/>
</dbReference>
<evidence type="ECO:0000256" key="9">
    <source>
        <dbReference type="ARBA" id="ARBA00022763"/>
    </source>
</evidence>
<comment type="subunit">
    <text evidence="14">Homotetramer.</text>
</comment>
<dbReference type="GO" id="GO:0070534">
    <property type="term" value="P:protein K63-linked ubiquitination"/>
    <property type="evidence" value="ECO:0007669"/>
    <property type="project" value="UniProtKB-UniRule"/>
</dbReference>
<dbReference type="Gene3D" id="3.30.40.10">
    <property type="entry name" value="Zinc/RING finger domain, C3HC4 (zinc finger)"/>
    <property type="match status" value="1"/>
</dbReference>
<dbReference type="InterPro" id="IPR013083">
    <property type="entry name" value="Znf_RING/FYVE/PHD"/>
</dbReference>
<proteinExistence type="inferred from homology"/>
<name>A0AAV5QQ13_9ASCO</name>
<gene>
    <name evidence="16" type="ORF">DASC09_039550</name>
</gene>
<dbReference type="Proteomes" id="UP001360560">
    <property type="component" value="Unassembled WGS sequence"/>
</dbReference>
<dbReference type="GO" id="GO:0071006">
    <property type="term" value="C:U2-type catalytic step 1 spliceosome"/>
    <property type="evidence" value="ECO:0007669"/>
    <property type="project" value="TreeGrafter"/>
</dbReference>
<evidence type="ECO:0000256" key="14">
    <source>
        <dbReference type="RuleBase" id="RU367101"/>
    </source>
</evidence>
<dbReference type="AlphaFoldDB" id="A0AAV5QQ13"/>
<feature type="domain" description="U-box" evidence="15">
    <location>
        <begin position="1"/>
        <end position="71"/>
    </location>
</feature>
<dbReference type="Pfam" id="PF04564">
    <property type="entry name" value="U-box"/>
    <property type="match status" value="1"/>
</dbReference>
<comment type="subcellular location">
    <subcellularLocation>
        <location evidence="1 14">Nucleus</location>
    </subcellularLocation>
</comment>
<dbReference type="InterPro" id="IPR055340">
    <property type="entry name" value="RING-Ubox_PRP19"/>
</dbReference>
<dbReference type="SMART" id="SM00504">
    <property type="entry name" value="Ubox"/>
    <property type="match status" value="1"/>
</dbReference>
<dbReference type="CDD" id="cd16656">
    <property type="entry name" value="RING-Ubox_PRP19"/>
    <property type="match status" value="1"/>
</dbReference>
<dbReference type="PROSITE" id="PS51698">
    <property type="entry name" value="U_BOX"/>
    <property type="match status" value="1"/>
</dbReference>
<dbReference type="GO" id="GO:0000974">
    <property type="term" value="C:Prp19 complex"/>
    <property type="evidence" value="ECO:0007669"/>
    <property type="project" value="UniProtKB-UniRule"/>
</dbReference>
<dbReference type="Gene3D" id="2.130.10.10">
    <property type="entry name" value="YVTN repeat-like/Quinoprotein amine dehydrogenase"/>
    <property type="match status" value="1"/>
</dbReference>
<keyword evidence="12 14" id="KW-0234">DNA repair</keyword>
<keyword evidence="6 14" id="KW-0808">Transferase</keyword>
<evidence type="ECO:0000256" key="6">
    <source>
        <dbReference type="ARBA" id="ARBA00022679"/>
    </source>
</evidence>
<accession>A0AAV5QQ13</accession>
<dbReference type="SUPFAM" id="SSF50978">
    <property type="entry name" value="WD40 repeat-like"/>
    <property type="match status" value="1"/>
</dbReference>
<evidence type="ECO:0000256" key="7">
    <source>
        <dbReference type="ARBA" id="ARBA00022728"/>
    </source>
</evidence>
<dbReference type="InterPro" id="IPR038959">
    <property type="entry name" value="Prp19"/>
</dbReference>
<evidence type="ECO:0000313" key="16">
    <source>
        <dbReference type="EMBL" id="GMM36630.1"/>
    </source>
</evidence>
<keyword evidence="4" id="KW-0853">WD repeat</keyword>
<evidence type="ECO:0000256" key="4">
    <source>
        <dbReference type="ARBA" id="ARBA00022574"/>
    </source>
</evidence>
<dbReference type="GO" id="GO:0006281">
    <property type="term" value="P:DNA repair"/>
    <property type="evidence" value="ECO:0007669"/>
    <property type="project" value="UniProtKB-KW"/>
</dbReference>
<evidence type="ECO:0000256" key="1">
    <source>
        <dbReference type="ARBA" id="ARBA00004123"/>
    </source>
</evidence>
<evidence type="ECO:0000259" key="15">
    <source>
        <dbReference type="PROSITE" id="PS51698"/>
    </source>
</evidence>
<dbReference type="InterPro" id="IPR015943">
    <property type="entry name" value="WD40/YVTN_repeat-like_dom_sf"/>
</dbReference>
<dbReference type="GO" id="GO:0061630">
    <property type="term" value="F:ubiquitin protein ligase activity"/>
    <property type="evidence" value="ECO:0007669"/>
    <property type="project" value="UniProtKB-UniRule"/>
</dbReference>
<dbReference type="SUPFAM" id="SSF57850">
    <property type="entry name" value="RING/U-box"/>
    <property type="match status" value="1"/>
</dbReference>
<reference evidence="16 17" key="1">
    <citation type="journal article" date="2023" name="Elife">
        <title>Identification of key yeast species and microbe-microbe interactions impacting larval growth of Drosophila in the wild.</title>
        <authorList>
            <person name="Mure A."/>
            <person name="Sugiura Y."/>
            <person name="Maeda R."/>
            <person name="Honda K."/>
            <person name="Sakurai N."/>
            <person name="Takahashi Y."/>
            <person name="Watada M."/>
            <person name="Katoh T."/>
            <person name="Gotoh A."/>
            <person name="Gotoh Y."/>
            <person name="Taniguchi I."/>
            <person name="Nakamura K."/>
            <person name="Hayashi T."/>
            <person name="Katayama T."/>
            <person name="Uemura T."/>
            <person name="Hattori Y."/>
        </authorList>
    </citation>
    <scope>NUCLEOTIDE SEQUENCE [LARGE SCALE GENOMIC DNA]</scope>
    <source>
        <strain evidence="16 17">SC-9</strain>
    </source>
</reference>
<keyword evidence="8" id="KW-0677">Repeat</keyword>
<evidence type="ECO:0000256" key="8">
    <source>
        <dbReference type="ARBA" id="ARBA00022737"/>
    </source>
</evidence>
<keyword evidence="17" id="KW-1185">Reference proteome</keyword>
<comment type="function">
    <text evidence="14">Ubiquitin-protein ligase which is mainly involved pre-mRNA splicing and DNA repair. Required for pre-mRNA splicing as component of the spliceosome.</text>
</comment>
<evidence type="ECO:0000313" key="17">
    <source>
        <dbReference type="Proteomes" id="UP001360560"/>
    </source>
</evidence>
<evidence type="ECO:0000256" key="12">
    <source>
        <dbReference type="ARBA" id="ARBA00023204"/>
    </source>
</evidence>
<keyword evidence="7 14" id="KW-0747">Spliceosome</keyword>
<dbReference type="FunFam" id="3.30.40.10:FF:000027">
    <property type="entry name" value="Pre-mRNA-processing factor 19, putative"/>
    <property type="match status" value="1"/>
</dbReference>
<evidence type="ECO:0000256" key="3">
    <source>
        <dbReference type="ARBA" id="ARBA00006388"/>
    </source>
</evidence>
<dbReference type="InterPro" id="IPR036322">
    <property type="entry name" value="WD40_repeat_dom_sf"/>
</dbReference>
<dbReference type="GeneID" id="90074605"/>
<comment type="catalytic activity">
    <reaction evidence="14">
        <text>S-ubiquitinyl-[E2 ubiquitin-conjugating enzyme]-L-cysteine + [acceptor protein]-L-lysine = [E2 ubiquitin-conjugating enzyme]-L-cysteine + N(6)-ubiquitinyl-[acceptor protein]-L-lysine.</text>
        <dbReference type="EC" id="2.3.2.27"/>
    </reaction>
</comment>
<dbReference type="InterPro" id="IPR003613">
    <property type="entry name" value="Ubox_domain"/>
</dbReference>
<dbReference type="EMBL" id="BTFZ01000011">
    <property type="protein sequence ID" value="GMM36630.1"/>
    <property type="molecule type" value="Genomic_DNA"/>
</dbReference>
<keyword evidence="11 14" id="KW-0508">mRNA splicing</keyword>
<dbReference type="InterPro" id="IPR013915">
    <property type="entry name" value="Prp19_cc"/>
</dbReference>
<dbReference type="PANTHER" id="PTHR43995">
    <property type="entry name" value="PRE-MRNA-PROCESSING FACTOR 19"/>
    <property type="match status" value="1"/>
</dbReference>
<comment type="pathway">
    <text evidence="2 14">Protein modification; protein ubiquitination.</text>
</comment>
<keyword evidence="5 14" id="KW-0507">mRNA processing</keyword>
<sequence>MQCAISGELAKEPVLSPKSHMIFDKHIIESYILKYGKDPVTNDPLKLDEIIEVKPQSSDMAATKNFTSIPSLLSVFQNEWDAIVLENFELKKKIKTLKDDLASSVYHYDASIRVISRLTKERDEINRKLQSVLLAGNNHTSMIEPDTEVKETEAEVVKMDIDKVETISPEQKVKVDAEVESSVDQKPSSALPVEDPFKAIKEADKFLSAIHQRQLKEHKSSLNTSKHHLTLKNLFPFTEFENLSIPTSDPLLDHTASSIFNNEHMLVSNKTHLFVLNLRVNSLTHKFEISALHKGQLQCTAFINLGPISDPIFKPVVGFDDGTILVIDTDLSQNNAPESLSPTATIAIPSQESGASVVELLSHPSLNNYLIQIYSNGIWSIVDCNKGVTLFVSTLDRSGSFEYSCGDLHMDGSLLSIGTSNGLVLIYDMKSGQKLTTFQETLDEESAATKEDGGISGVSFASNGYWLVATSKSPQRLASKINIWDLRKGQITTSIGSNKIIRRVSLDKYSQILTILFTDDSVEFFKYLKKAKEWSQDSKLSESFGSFYSDTDDKNGLINIYWQKAFDRAFYMVKDDGKWGKFAIDFS</sequence>
<keyword evidence="9 14" id="KW-0227">DNA damage</keyword>
<organism evidence="16 17">
    <name type="scientific">Saccharomycopsis crataegensis</name>
    <dbReference type="NCBI Taxonomy" id="43959"/>
    <lineage>
        <taxon>Eukaryota</taxon>
        <taxon>Fungi</taxon>
        <taxon>Dikarya</taxon>
        <taxon>Ascomycota</taxon>
        <taxon>Saccharomycotina</taxon>
        <taxon>Saccharomycetes</taxon>
        <taxon>Saccharomycopsidaceae</taxon>
        <taxon>Saccharomycopsis</taxon>
    </lineage>
</organism>